<gene>
    <name evidence="2" type="ORF">TCLT_LOCUS10696</name>
</gene>
<reference evidence="2 3" key="2">
    <citation type="submission" date="2018-11" db="EMBL/GenBank/DDBJ databases">
        <authorList>
            <consortium name="Pathogen Informatics"/>
        </authorList>
    </citation>
    <scope>NUCLEOTIDE SEQUENCE [LARGE SCALE GENOMIC DNA]</scope>
</reference>
<feature type="region of interest" description="Disordered" evidence="1">
    <location>
        <begin position="26"/>
        <end position="45"/>
    </location>
</feature>
<dbReference type="STRING" id="103827.A0A0N5DBZ5"/>
<evidence type="ECO:0000256" key="1">
    <source>
        <dbReference type="SAM" id="MobiDB-lite"/>
    </source>
</evidence>
<evidence type="ECO:0000313" key="2">
    <source>
        <dbReference type="EMBL" id="VDN08405.1"/>
    </source>
</evidence>
<protein>
    <submittedName>
        <fullName evidence="2 4">Uncharacterized protein</fullName>
    </submittedName>
</protein>
<dbReference type="WBParaSite" id="TCLT_0001071401-mRNA-1">
    <property type="protein sequence ID" value="TCLT_0001071401-mRNA-1"/>
    <property type="gene ID" value="TCLT_0001071401"/>
</dbReference>
<dbReference type="OMA" id="CCTGALE"/>
<organism evidence="4">
    <name type="scientific">Thelazia callipaeda</name>
    <name type="common">Oriental eyeworm</name>
    <name type="synonym">Parasitic nematode</name>
    <dbReference type="NCBI Taxonomy" id="103827"/>
    <lineage>
        <taxon>Eukaryota</taxon>
        <taxon>Metazoa</taxon>
        <taxon>Ecdysozoa</taxon>
        <taxon>Nematoda</taxon>
        <taxon>Chromadorea</taxon>
        <taxon>Rhabditida</taxon>
        <taxon>Spirurina</taxon>
        <taxon>Spiruromorpha</taxon>
        <taxon>Thelazioidea</taxon>
        <taxon>Thelaziidae</taxon>
        <taxon>Thelazia</taxon>
    </lineage>
</organism>
<dbReference type="AlphaFoldDB" id="A0A0N5DBZ5"/>
<proteinExistence type="predicted"/>
<keyword evidence="3" id="KW-1185">Reference proteome</keyword>
<sequence>MGRYCGQAQKTFRGFYRQILKKLGKNDEESADSEEQSALNRSPDGILLQESLDDESSAIRLSRRSSVLVLFNYCIIIYLYS</sequence>
<dbReference type="EMBL" id="UYYF01005276">
    <property type="protein sequence ID" value="VDN08405.1"/>
    <property type="molecule type" value="Genomic_DNA"/>
</dbReference>
<accession>A0A0N5DBZ5</accession>
<name>A0A0N5DBZ5_THECL</name>
<reference evidence="4" key="1">
    <citation type="submission" date="2017-02" db="UniProtKB">
        <authorList>
            <consortium name="WormBaseParasite"/>
        </authorList>
    </citation>
    <scope>IDENTIFICATION</scope>
</reference>
<evidence type="ECO:0000313" key="3">
    <source>
        <dbReference type="Proteomes" id="UP000276776"/>
    </source>
</evidence>
<dbReference type="Proteomes" id="UP000276776">
    <property type="component" value="Unassembled WGS sequence"/>
</dbReference>
<evidence type="ECO:0000313" key="4">
    <source>
        <dbReference type="WBParaSite" id="TCLT_0001071401-mRNA-1"/>
    </source>
</evidence>
<dbReference type="OrthoDB" id="5901972at2759"/>